<comment type="caution">
    <text evidence="1">The sequence shown here is derived from an EMBL/GenBank/DDBJ whole genome shotgun (WGS) entry which is preliminary data.</text>
</comment>
<dbReference type="EMBL" id="WNDQ01000007">
    <property type="protein sequence ID" value="KAF1023038.1"/>
    <property type="molecule type" value="Genomic_DNA"/>
</dbReference>
<dbReference type="Pfam" id="PF22817">
    <property type="entry name" value="ApeP-like"/>
    <property type="match status" value="1"/>
</dbReference>
<accession>A0A7V8FR45</accession>
<name>A0A7V8FR45_9BURK</name>
<evidence type="ECO:0000313" key="1">
    <source>
        <dbReference type="EMBL" id="KAF1023038.1"/>
    </source>
</evidence>
<dbReference type="Proteomes" id="UP000461670">
    <property type="component" value="Unassembled WGS sequence"/>
</dbReference>
<dbReference type="InterPro" id="IPR016776">
    <property type="entry name" value="ApeP-like_dehydratase"/>
</dbReference>
<dbReference type="PIRSF" id="PIRSF020565">
    <property type="entry name" value="3Ho_Ac_ACP_DH_prd"/>
    <property type="match status" value="1"/>
</dbReference>
<evidence type="ECO:0000313" key="2">
    <source>
        <dbReference type="Proteomes" id="UP000461670"/>
    </source>
</evidence>
<proteinExistence type="predicted"/>
<protein>
    <recommendedName>
        <fullName evidence="3">3-hydroxylacyl-ACP dehydratase</fullName>
    </recommendedName>
</protein>
<organism evidence="1 2">
    <name type="scientific">Paracidovorax wautersii</name>
    <dbReference type="NCBI Taxonomy" id="1177982"/>
    <lineage>
        <taxon>Bacteria</taxon>
        <taxon>Pseudomonadati</taxon>
        <taxon>Pseudomonadota</taxon>
        <taxon>Betaproteobacteria</taxon>
        <taxon>Burkholderiales</taxon>
        <taxon>Comamonadaceae</taxon>
        <taxon>Paracidovorax</taxon>
    </lineage>
</organism>
<dbReference type="SUPFAM" id="SSF54637">
    <property type="entry name" value="Thioesterase/thiol ester dehydrase-isomerase"/>
    <property type="match status" value="1"/>
</dbReference>
<dbReference type="InterPro" id="IPR029069">
    <property type="entry name" value="HotDog_dom_sf"/>
</dbReference>
<dbReference type="AlphaFoldDB" id="A0A7V8FR45"/>
<gene>
    <name evidence="1" type="ORF">GAK30_00728</name>
</gene>
<reference evidence="2" key="1">
    <citation type="journal article" date="2020" name="MBio">
        <title>Horizontal gene transfer to a defensive symbiont with a reduced genome amongst a multipartite beetle microbiome.</title>
        <authorList>
            <person name="Waterworth S.C."/>
            <person name="Florez L.V."/>
            <person name="Rees E.R."/>
            <person name="Hertweck C."/>
            <person name="Kaltenpoth M."/>
            <person name="Kwan J.C."/>
        </authorList>
    </citation>
    <scope>NUCLEOTIDE SEQUENCE [LARGE SCALE GENOMIC DNA]</scope>
</reference>
<evidence type="ECO:0008006" key="3">
    <source>
        <dbReference type="Google" id="ProtNLM"/>
    </source>
</evidence>
<dbReference type="Gene3D" id="3.10.129.10">
    <property type="entry name" value="Hotdog Thioesterase"/>
    <property type="match status" value="1"/>
</dbReference>
<sequence length="169" mass="17845">MMAAVQSQGSVSWPPVASLLPHHGNMVLLDEMLACDEQSAAALLCVKPDTPLSHADGRLPASAGIELMGQIVAAWAGWHALQQGQPVALGFLLGTRRYACRVPAFRPGERLRVSCVRTLDGGNGMSVFECAIAMAIEPSDSAAPTVLAEARLNVFKPPSVGEYLQESPP</sequence>